<sequence length="205" mass="22510">MLSSDIAFTASVKAIQTARGSREAYARIEQRGGFRTRISKDLIDFLAGIDTAYLATASAAGQPYAQHRGGPPGFIRAIDEQTLGFADFAGNRQYITTGNLAENNQAFLFLMDYAGRRRIKLWGCARVVANDQELVARLLPQDYPARAEQAILFTVLAWDVNCPQHIPRKLDAGDVTKAVAKLEARIAALEADNASLRARIERTNP</sequence>
<dbReference type="PANTHER" id="PTHR42815">
    <property type="entry name" value="FAD-BINDING, PUTATIVE (AFU_ORTHOLOGUE AFUA_6G07600)-RELATED"/>
    <property type="match status" value="1"/>
</dbReference>
<evidence type="ECO:0000256" key="1">
    <source>
        <dbReference type="SAM" id="Coils"/>
    </source>
</evidence>
<dbReference type="AlphaFoldDB" id="A0A7W6DLR8"/>
<keyword evidence="1" id="KW-0175">Coiled coil</keyword>
<reference evidence="3 4" key="1">
    <citation type="submission" date="2020-08" db="EMBL/GenBank/DDBJ databases">
        <title>Genomic Encyclopedia of Type Strains, Phase IV (KMG-IV): sequencing the most valuable type-strain genomes for metagenomic binning, comparative biology and taxonomic classification.</title>
        <authorList>
            <person name="Goeker M."/>
        </authorList>
    </citation>
    <scope>NUCLEOTIDE SEQUENCE [LARGE SCALE GENOMIC DNA]</scope>
    <source>
        <strain evidence="3 4">DSM 29348</strain>
    </source>
</reference>
<protein>
    <recommendedName>
        <fullName evidence="2">Pyridoxamine 5'-phosphate oxidase N-terminal domain-containing protein</fullName>
    </recommendedName>
</protein>
<feature type="domain" description="Pyridoxamine 5'-phosphate oxidase N-terminal" evidence="2">
    <location>
        <begin position="44"/>
        <end position="146"/>
    </location>
</feature>
<dbReference type="Pfam" id="PF01243">
    <property type="entry name" value="PNPOx_N"/>
    <property type="match status" value="1"/>
</dbReference>
<dbReference type="InterPro" id="IPR011576">
    <property type="entry name" value="Pyridox_Oxase_N"/>
</dbReference>
<comment type="caution">
    <text evidence="3">The sequence shown here is derived from an EMBL/GenBank/DDBJ whole genome shotgun (WGS) entry which is preliminary data.</text>
</comment>
<feature type="coiled-coil region" evidence="1">
    <location>
        <begin position="172"/>
        <end position="199"/>
    </location>
</feature>
<evidence type="ECO:0000259" key="2">
    <source>
        <dbReference type="Pfam" id="PF01243"/>
    </source>
</evidence>
<gene>
    <name evidence="3" type="ORF">GGR44_001842</name>
</gene>
<dbReference type="EMBL" id="JACIEB010000003">
    <property type="protein sequence ID" value="MBB3982183.1"/>
    <property type="molecule type" value="Genomic_DNA"/>
</dbReference>
<name>A0A7W6DLR8_9SPHN</name>
<evidence type="ECO:0000313" key="4">
    <source>
        <dbReference type="Proteomes" id="UP000552757"/>
    </source>
</evidence>
<dbReference type="Gene3D" id="2.30.110.10">
    <property type="entry name" value="Electron Transport, Fmn-binding Protein, Chain A"/>
    <property type="match status" value="1"/>
</dbReference>
<dbReference type="Proteomes" id="UP000552757">
    <property type="component" value="Unassembled WGS sequence"/>
</dbReference>
<proteinExistence type="predicted"/>
<accession>A0A7W6DLR8</accession>
<dbReference type="PANTHER" id="PTHR42815:SF2">
    <property type="entry name" value="FAD-BINDING, PUTATIVE (AFU_ORTHOLOGUE AFUA_6G07600)-RELATED"/>
    <property type="match status" value="1"/>
</dbReference>
<evidence type="ECO:0000313" key="3">
    <source>
        <dbReference type="EMBL" id="MBB3982183.1"/>
    </source>
</evidence>
<organism evidence="3 4">
    <name type="scientific">Sphingobium fontiphilum</name>
    <dbReference type="NCBI Taxonomy" id="944425"/>
    <lineage>
        <taxon>Bacteria</taxon>
        <taxon>Pseudomonadati</taxon>
        <taxon>Pseudomonadota</taxon>
        <taxon>Alphaproteobacteria</taxon>
        <taxon>Sphingomonadales</taxon>
        <taxon>Sphingomonadaceae</taxon>
        <taxon>Sphingobium</taxon>
    </lineage>
</organism>
<dbReference type="SUPFAM" id="SSF50475">
    <property type="entry name" value="FMN-binding split barrel"/>
    <property type="match status" value="1"/>
</dbReference>
<keyword evidence="4" id="KW-1185">Reference proteome</keyword>
<dbReference type="InterPro" id="IPR012349">
    <property type="entry name" value="Split_barrel_FMN-bd"/>
</dbReference>
<dbReference type="RefSeq" id="WP_183955229.1">
    <property type="nucleotide sequence ID" value="NZ_JACIEB010000003.1"/>
</dbReference>